<protein>
    <submittedName>
        <fullName evidence="2">Uncharacterized protein</fullName>
    </submittedName>
</protein>
<feature type="region of interest" description="Disordered" evidence="1">
    <location>
        <begin position="50"/>
        <end position="82"/>
    </location>
</feature>
<evidence type="ECO:0000256" key="1">
    <source>
        <dbReference type="SAM" id="MobiDB-lite"/>
    </source>
</evidence>
<dbReference type="Gene3D" id="2.40.50.90">
    <property type="match status" value="1"/>
</dbReference>
<name>A0A1E3VAM0_9HYPH</name>
<comment type="caution">
    <text evidence="2">The sequence shown here is derived from an EMBL/GenBank/DDBJ whole genome shotgun (WGS) entry which is preliminary data.</text>
</comment>
<sequence>MRQQLFTIAGALAAILFFAGLLMGGAVAIRDRERALPQDFVLDTPDLAATEETTPLQDVPASPRSPAAEKEGAAGQGATEKTARLPLRSVDPDLFALPEDQLARPLERIAPRPPLSGPDKVHKPSPIVLHRPVALAAGLVKSGDLTLQFREIEPEGVEKVCGGNGEAWPCGMIARTAFRNFLRGRALVCDHMEEKPDGAAVATCSVGGRNAAEWLAANGWAIALPGTSLEAATNAARKARRGIYGEDPRDRGSASGGLQAGSEIPN</sequence>
<feature type="region of interest" description="Disordered" evidence="1">
    <location>
        <begin position="240"/>
        <end position="266"/>
    </location>
</feature>
<dbReference type="EMBL" id="LYBW01000060">
    <property type="protein sequence ID" value="ODR89886.1"/>
    <property type="molecule type" value="Genomic_DNA"/>
</dbReference>
<accession>A0A1E3VAM0</accession>
<evidence type="ECO:0000313" key="3">
    <source>
        <dbReference type="Proteomes" id="UP000094342"/>
    </source>
</evidence>
<proteinExistence type="predicted"/>
<dbReference type="RefSeq" id="WP_069459586.1">
    <property type="nucleotide sequence ID" value="NZ_CP034909.1"/>
</dbReference>
<dbReference type="STRING" id="1752398.A8M32_17025"/>
<dbReference type="SUPFAM" id="SSF50199">
    <property type="entry name" value="Staphylococcal nuclease"/>
    <property type="match status" value="1"/>
</dbReference>
<reference evidence="3" key="1">
    <citation type="submission" date="2016-05" db="EMBL/GenBank/DDBJ databases">
        <authorList>
            <person name="Li Y."/>
        </authorList>
    </citation>
    <scope>NUCLEOTIDE SEQUENCE [LARGE SCALE GENOMIC DNA]</scope>
    <source>
        <strain evidence="3">YIC4027</strain>
    </source>
</reference>
<feature type="compositionally biased region" description="Basic and acidic residues" evidence="1">
    <location>
        <begin position="243"/>
        <end position="252"/>
    </location>
</feature>
<organism evidence="2 3">
    <name type="scientific">Sinorhizobium alkalisoli</name>
    <dbReference type="NCBI Taxonomy" id="1752398"/>
    <lineage>
        <taxon>Bacteria</taxon>
        <taxon>Pseudomonadati</taxon>
        <taxon>Pseudomonadota</taxon>
        <taxon>Alphaproteobacteria</taxon>
        <taxon>Hyphomicrobiales</taxon>
        <taxon>Rhizobiaceae</taxon>
        <taxon>Sinorhizobium/Ensifer group</taxon>
        <taxon>Sinorhizobium</taxon>
    </lineage>
</organism>
<dbReference type="AlphaFoldDB" id="A0A1E3VAM0"/>
<dbReference type="OrthoDB" id="9810674at2"/>
<evidence type="ECO:0000313" key="2">
    <source>
        <dbReference type="EMBL" id="ODR89886.1"/>
    </source>
</evidence>
<gene>
    <name evidence="2" type="ORF">A8M32_17025</name>
</gene>
<keyword evidence="3" id="KW-1185">Reference proteome</keyword>
<dbReference type="InterPro" id="IPR035437">
    <property type="entry name" value="SNase_OB-fold_sf"/>
</dbReference>
<dbReference type="Proteomes" id="UP000094342">
    <property type="component" value="Unassembled WGS sequence"/>
</dbReference>